<sequence length="164" mass="19080">MKQRLKLLNLNCQQNLIFLQFWQSESCYYFGHQSIQQQIEYIGLHYIQLGFKWKSPGQLCSDVPGRFWKFNMSLNNVQKQNTIFIADRCFALLAGYFHGESDCLQNSNQTIIYQSSPNNKSSILVYTTSNSDLNGSRRDSSVVTFRVGRIKLYRGENPRSPPYI</sequence>
<gene>
    <name evidence="1" type="ORF">HINF_LOCUS9265</name>
    <name evidence="2" type="ORF">HINF_LOCUS9268</name>
    <name evidence="3" type="ORF">HINF_LOCUS9273</name>
</gene>
<evidence type="ECO:0000313" key="4">
    <source>
        <dbReference type="Proteomes" id="UP001642409"/>
    </source>
</evidence>
<proteinExistence type="predicted"/>
<dbReference type="EMBL" id="CAXDID020000019">
    <property type="protein sequence ID" value="CAL5986136.1"/>
    <property type="molecule type" value="Genomic_DNA"/>
</dbReference>
<dbReference type="EMBL" id="CAXDID020000019">
    <property type="protein sequence ID" value="CAL5986126.1"/>
    <property type="molecule type" value="Genomic_DNA"/>
</dbReference>
<evidence type="ECO:0000313" key="2">
    <source>
        <dbReference type="EMBL" id="CAL5986126.1"/>
    </source>
</evidence>
<organism evidence="2 4">
    <name type="scientific">Hexamita inflata</name>
    <dbReference type="NCBI Taxonomy" id="28002"/>
    <lineage>
        <taxon>Eukaryota</taxon>
        <taxon>Metamonada</taxon>
        <taxon>Diplomonadida</taxon>
        <taxon>Hexamitidae</taxon>
        <taxon>Hexamitinae</taxon>
        <taxon>Hexamita</taxon>
    </lineage>
</organism>
<protein>
    <submittedName>
        <fullName evidence="2">Hypothetical_protein</fullName>
    </submittedName>
</protein>
<comment type="caution">
    <text evidence="2">The sequence shown here is derived from an EMBL/GenBank/DDBJ whole genome shotgun (WGS) entry which is preliminary data.</text>
</comment>
<reference evidence="2 4" key="1">
    <citation type="submission" date="2024-07" db="EMBL/GenBank/DDBJ databases">
        <authorList>
            <person name="Akdeniz Z."/>
        </authorList>
    </citation>
    <scope>NUCLEOTIDE SEQUENCE [LARGE SCALE GENOMIC DNA]</scope>
</reference>
<evidence type="ECO:0000313" key="1">
    <source>
        <dbReference type="EMBL" id="CAL5986120.1"/>
    </source>
</evidence>
<dbReference type="EMBL" id="CAXDID020000019">
    <property type="protein sequence ID" value="CAL5986120.1"/>
    <property type="molecule type" value="Genomic_DNA"/>
</dbReference>
<evidence type="ECO:0000313" key="3">
    <source>
        <dbReference type="EMBL" id="CAL5986136.1"/>
    </source>
</evidence>
<accession>A0ABP1H4T7</accession>
<keyword evidence="4" id="KW-1185">Reference proteome</keyword>
<dbReference type="Proteomes" id="UP001642409">
    <property type="component" value="Unassembled WGS sequence"/>
</dbReference>
<name>A0ABP1H4T7_9EUKA</name>